<dbReference type="AlphaFoldDB" id="A0A1G2U1H4"/>
<accession>A0A1G2U1H4</accession>
<sequence>MKKIHWLWVTGIAIALLIVVLLLLPSKNDLPKEIDSRWQAVFLSDGQVYFGHLENENRRFSRLTDVYYLKYAKELQQDRTGSTQSPSAQNLNLVKLGGEVHGPEDTMFIAKDKILFIEILKDSSTVVQAIKKNAQ</sequence>
<organism evidence="2 3">
    <name type="scientific">Candidatus Zambryskibacteria bacterium RIFCSPLOWO2_01_FULL_43_17</name>
    <dbReference type="NCBI Taxonomy" id="1802760"/>
    <lineage>
        <taxon>Bacteria</taxon>
        <taxon>Candidatus Zambryskiibacteriota</taxon>
    </lineage>
</organism>
<keyword evidence="1" id="KW-0812">Transmembrane</keyword>
<evidence type="ECO:0000313" key="2">
    <source>
        <dbReference type="EMBL" id="OHB03368.1"/>
    </source>
</evidence>
<protein>
    <submittedName>
        <fullName evidence="2">Uncharacterized protein</fullName>
    </submittedName>
</protein>
<dbReference type="EMBL" id="MHWD01000022">
    <property type="protein sequence ID" value="OHB03368.1"/>
    <property type="molecule type" value="Genomic_DNA"/>
</dbReference>
<evidence type="ECO:0000256" key="1">
    <source>
        <dbReference type="SAM" id="Phobius"/>
    </source>
</evidence>
<keyword evidence="1" id="KW-1133">Transmembrane helix</keyword>
<evidence type="ECO:0000313" key="3">
    <source>
        <dbReference type="Proteomes" id="UP000179283"/>
    </source>
</evidence>
<gene>
    <name evidence="2" type="ORF">A2920_00425</name>
</gene>
<name>A0A1G2U1H4_9BACT</name>
<comment type="caution">
    <text evidence="2">The sequence shown here is derived from an EMBL/GenBank/DDBJ whole genome shotgun (WGS) entry which is preliminary data.</text>
</comment>
<proteinExistence type="predicted"/>
<keyword evidence="1" id="KW-0472">Membrane</keyword>
<dbReference type="Proteomes" id="UP000179283">
    <property type="component" value="Unassembled WGS sequence"/>
</dbReference>
<reference evidence="2 3" key="1">
    <citation type="journal article" date="2016" name="Nat. Commun.">
        <title>Thousands of microbial genomes shed light on interconnected biogeochemical processes in an aquifer system.</title>
        <authorList>
            <person name="Anantharaman K."/>
            <person name="Brown C.T."/>
            <person name="Hug L.A."/>
            <person name="Sharon I."/>
            <person name="Castelle C.J."/>
            <person name="Probst A.J."/>
            <person name="Thomas B.C."/>
            <person name="Singh A."/>
            <person name="Wilkins M.J."/>
            <person name="Karaoz U."/>
            <person name="Brodie E.L."/>
            <person name="Williams K.H."/>
            <person name="Hubbard S.S."/>
            <person name="Banfield J.F."/>
        </authorList>
    </citation>
    <scope>NUCLEOTIDE SEQUENCE [LARGE SCALE GENOMIC DNA]</scope>
</reference>
<feature type="transmembrane region" description="Helical" evidence="1">
    <location>
        <begin position="6"/>
        <end position="24"/>
    </location>
</feature>